<name>A0ABQ6JBD1_9GAMM</name>
<evidence type="ECO:0000256" key="14">
    <source>
        <dbReference type="SAM" id="Phobius"/>
    </source>
</evidence>
<dbReference type="InterPro" id="IPR036676">
    <property type="entry name" value="PurM-like_C_sf"/>
</dbReference>
<dbReference type="CDD" id="cd02195">
    <property type="entry name" value="SelD"/>
    <property type="match status" value="1"/>
</dbReference>
<evidence type="ECO:0000256" key="2">
    <source>
        <dbReference type="ARBA" id="ARBA00008749"/>
    </source>
</evidence>
<dbReference type="PRINTS" id="PR00075">
    <property type="entry name" value="FACDDSATRASE"/>
</dbReference>
<evidence type="ECO:0000259" key="15">
    <source>
        <dbReference type="Pfam" id="PF00487"/>
    </source>
</evidence>
<gene>
    <name evidence="17" type="ORF">GCM10025855_36330</name>
</gene>
<dbReference type="InterPro" id="IPR005804">
    <property type="entry name" value="FA_desaturase_dom"/>
</dbReference>
<evidence type="ECO:0000256" key="13">
    <source>
        <dbReference type="ARBA" id="ARBA00023160"/>
    </source>
</evidence>
<evidence type="ECO:0000256" key="11">
    <source>
        <dbReference type="ARBA" id="ARBA00023098"/>
    </source>
</evidence>
<evidence type="ECO:0008006" key="19">
    <source>
        <dbReference type="Google" id="ProtNLM"/>
    </source>
</evidence>
<dbReference type="Gene3D" id="3.30.1330.10">
    <property type="entry name" value="PurM-like, N-terminal domain"/>
    <property type="match status" value="1"/>
</dbReference>
<dbReference type="SUPFAM" id="SSF55326">
    <property type="entry name" value="PurM N-terminal domain-like"/>
    <property type="match status" value="1"/>
</dbReference>
<evidence type="ECO:0000256" key="5">
    <source>
        <dbReference type="ARBA" id="ARBA00022741"/>
    </source>
</evidence>
<comment type="caution">
    <text evidence="17">The sequence shown here is derived from an EMBL/GenBank/DDBJ whole genome shotgun (WGS) entry which is preliminary data.</text>
</comment>
<keyword evidence="12 14" id="KW-0472">Membrane</keyword>
<dbReference type="CDD" id="cd03505">
    <property type="entry name" value="Delta9-FADS-like"/>
    <property type="match status" value="1"/>
</dbReference>
<evidence type="ECO:0000256" key="6">
    <source>
        <dbReference type="ARBA" id="ARBA00022832"/>
    </source>
</evidence>
<organism evidence="17 18">
    <name type="scientific">Shewanella glacialipiscicola</name>
    <dbReference type="NCBI Taxonomy" id="614069"/>
    <lineage>
        <taxon>Bacteria</taxon>
        <taxon>Pseudomonadati</taxon>
        <taxon>Pseudomonadota</taxon>
        <taxon>Gammaproteobacteria</taxon>
        <taxon>Alteromonadales</taxon>
        <taxon>Shewanellaceae</taxon>
        <taxon>Shewanella</taxon>
    </lineage>
</organism>
<reference evidence="18" key="1">
    <citation type="journal article" date="2019" name="Int. J. Syst. Evol. Microbiol.">
        <title>The Global Catalogue of Microorganisms (GCM) 10K type strain sequencing project: providing services to taxonomists for standard genome sequencing and annotation.</title>
        <authorList>
            <consortium name="The Broad Institute Genomics Platform"/>
            <consortium name="The Broad Institute Genome Sequencing Center for Infectious Disease"/>
            <person name="Wu L."/>
            <person name="Ma J."/>
        </authorList>
    </citation>
    <scope>NUCLEOTIDE SEQUENCE [LARGE SCALE GENOMIC DNA]</scope>
    <source>
        <strain evidence="18">NBRC 102030</strain>
    </source>
</reference>
<dbReference type="InterPro" id="IPR004536">
    <property type="entry name" value="SPS/SelD"/>
</dbReference>
<dbReference type="Pfam" id="PF00487">
    <property type="entry name" value="FA_desaturase"/>
    <property type="match status" value="1"/>
</dbReference>
<keyword evidence="3" id="KW-0444">Lipid biosynthesis</keyword>
<keyword evidence="9" id="KW-0560">Oxidoreductase</keyword>
<keyword evidence="4 14" id="KW-0812">Transmembrane</keyword>
<evidence type="ECO:0000313" key="18">
    <source>
        <dbReference type="Proteomes" id="UP001157046"/>
    </source>
</evidence>
<dbReference type="InterPro" id="IPR036921">
    <property type="entry name" value="PurM-like_N_sf"/>
</dbReference>
<dbReference type="Proteomes" id="UP001157046">
    <property type="component" value="Unassembled WGS sequence"/>
</dbReference>
<evidence type="ECO:0000256" key="3">
    <source>
        <dbReference type="ARBA" id="ARBA00022516"/>
    </source>
</evidence>
<dbReference type="InterPro" id="IPR015876">
    <property type="entry name" value="Acyl-CoA_DS"/>
</dbReference>
<dbReference type="NCBIfam" id="NF002098">
    <property type="entry name" value="PRK00943.1"/>
    <property type="match status" value="1"/>
</dbReference>
<keyword evidence="7" id="KW-0067">ATP-binding</keyword>
<feature type="transmembrane region" description="Helical" evidence="14">
    <location>
        <begin position="159"/>
        <end position="177"/>
    </location>
</feature>
<keyword evidence="13" id="KW-0275">Fatty acid biosynthesis</keyword>
<evidence type="ECO:0000313" key="17">
    <source>
        <dbReference type="EMBL" id="GMA84100.1"/>
    </source>
</evidence>
<comment type="similarity">
    <text evidence="2">Belongs to the fatty acid desaturase type 2 family.</text>
</comment>
<evidence type="ECO:0000256" key="4">
    <source>
        <dbReference type="ARBA" id="ARBA00022692"/>
    </source>
</evidence>
<keyword evidence="18" id="KW-1185">Reference proteome</keyword>
<feature type="transmembrane region" description="Helical" evidence="14">
    <location>
        <begin position="43"/>
        <end position="61"/>
    </location>
</feature>
<keyword evidence="8 14" id="KW-1133">Transmembrane helix</keyword>
<feature type="transmembrane region" description="Helical" evidence="14">
    <location>
        <begin position="12"/>
        <end position="31"/>
    </location>
</feature>
<keyword evidence="5" id="KW-0547">Nucleotide-binding</keyword>
<evidence type="ECO:0000256" key="9">
    <source>
        <dbReference type="ARBA" id="ARBA00023002"/>
    </source>
</evidence>
<accession>A0ABQ6JBD1</accession>
<proteinExistence type="inferred from homology"/>
<comment type="subcellular location">
    <subcellularLocation>
        <location evidence="1">Membrane</location>
        <topology evidence="1">Multi-pass membrane protein</topology>
    </subcellularLocation>
</comment>
<dbReference type="EMBL" id="BSUY01000001">
    <property type="protein sequence ID" value="GMA84100.1"/>
    <property type="molecule type" value="Genomic_DNA"/>
</dbReference>
<evidence type="ECO:0000256" key="10">
    <source>
        <dbReference type="ARBA" id="ARBA00023004"/>
    </source>
</evidence>
<feature type="domain" description="Fatty acid desaturase" evidence="15">
    <location>
        <begin position="43"/>
        <end position="265"/>
    </location>
</feature>
<dbReference type="InterPro" id="IPR016188">
    <property type="entry name" value="PurM-like_N"/>
</dbReference>
<dbReference type="SUPFAM" id="SSF56042">
    <property type="entry name" value="PurM C-terminal domain-like"/>
    <property type="match status" value="1"/>
</dbReference>
<evidence type="ECO:0000259" key="16">
    <source>
        <dbReference type="Pfam" id="PF00586"/>
    </source>
</evidence>
<feature type="domain" description="PurM-like N-terminal" evidence="16">
    <location>
        <begin position="461"/>
        <end position="567"/>
    </location>
</feature>
<dbReference type="PANTHER" id="PTHR11351">
    <property type="entry name" value="ACYL-COA DESATURASE"/>
    <property type="match status" value="1"/>
</dbReference>
<keyword evidence="10" id="KW-0408">Iron</keyword>
<dbReference type="NCBIfam" id="TIGR00476">
    <property type="entry name" value="selD"/>
    <property type="match status" value="1"/>
</dbReference>
<protein>
    <recommendedName>
        <fullName evidence="19">Selenide, water dikinase</fullName>
    </recommendedName>
</protein>
<keyword evidence="6" id="KW-0276">Fatty acid metabolism</keyword>
<dbReference type="PANTHER" id="PTHR11351:SF31">
    <property type="entry name" value="DESATURASE 1, ISOFORM A-RELATED"/>
    <property type="match status" value="1"/>
</dbReference>
<evidence type="ECO:0000256" key="7">
    <source>
        <dbReference type="ARBA" id="ARBA00022840"/>
    </source>
</evidence>
<dbReference type="Pfam" id="PF00586">
    <property type="entry name" value="AIRS"/>
    <property type="match status" value="1"/>
</dbReference>
<evidence type="ECO:0000256" key="1">
    <source>
        <dbReference type="ARBA" id="ARBA00004141"/>
    </source>
</evidence>
<evidence type="ECO:0000256" key="8">
    <source>
        <dbReference type="ARBA" id="ARBA00022989"/>
    </source>
</evidence>
<evidence type="ECO:0000256" key="12">
    <source>
        <dbReference type="ARBA" id="ARBA00023136"/>
    </source>
</evidence>
<dbReference type="Gene3D" id="3.90.650.10">
    <property type="entry name" value="PurM-like C-terminal domain"/>
    <property type="match status" value="1"/>
</dbReference>
<sequence>METYNEKTPIIWLNVCLFAITFLCAVILVPWRGIVHGYGASEWIAFIVLAFASGLSITAGYHRLWSHKAYKAHPAVRFIYALGGALALQNSALHWASDHRVHHKHVDDNDKDPYSAKMGFWYSHIGWMLREYQSQRYHDYQNVRDLQNDRIVMWQHKHYLALVLLMNIGLPALLGWLNGDVLSMLLMAGLLRLVVVHHCTFFINSLAHVWGSQPYTNKNTARDNGFIAMLTYGEGYHNFHHIFENDYRNGIKWWHYDPTKWLIKALSWAGLAKDLRTSPQERIESARLQMQLLRTKNNVVHLPNADEIIDKIQFEYELMKEHLIEYYQAQKVLLEAKRKQLVDKQLLQQVAELKTRFLTQKRTGKALPQVIAKPQFYAKVERPPCMVAVSDYHDASITLIQDIEFMSSPTVTLSETIKLTEYSHGAGCGCKISPKVLSTILASQLPVFTDPNLLVGNQSRDDAAVYKLNDDVGIISTTDFFMPIVDDPFTFGRIAATNAISDIYAMGGTPIMAIAILGWPINKLPAEIAQQVVDGGRQACMEAGIMLAGGHSIDAPEPIFGLAVTGQIALSDLKQNDTAKAGDRLYLTKPIGIGILTTAQKQKNSKMKIASLQSMRCASSILSAQKLPKSAA</sequence>
<keyword evidence="11" id="KW-0443">Lipid metabolism</keyword>